<evidence type="ECO:0000313" key="2">
    <source>
        <dbReference type="EMBL" id="KAA9089171.1"/>
    </source>
</evidence>
<evidence type="ECO:0000259" key="1">
    <source>
        <dbReference type="Pfam" id="PF01408"/>
    </source>
</evidence>
<dbReference type="EMBL" id="VYRZ01000001">
    <property type="protein sequence ID" value="KAA9089171.1"/>
    <property type="molecule type" value="Genomic_DNA"/>
</dbReference>
<dbReference type="RefSeq" id="WP_150417787.1">
    <property type="nucleotide sequence ID" value="NZ_VYRZ01000001.1"/>
</dbReference>
<organism evidence="2 3">
    <name type="scientific">Microbacterium radiodurans</name>
    <dbReference type="NCBI Taxonomy" id="661398"/>
    <lineage>
        <taxon>Bacteria</taxon>
        <taxon>Bacillati</taxon>
        <taxon>Actinomycetota</taxon>
        <taxon>Actinomycetes</taxon>
        <taxon>Micrococcales</taxon>
        <taxon>Microbacteriaceae</taxon>
        <taxon>Microbacterium</taxon>
    </lineage>
</organism>
<sequence>MTGVGIVGAGVISRHYLRNMVQYPDIAVRGVADEHEARAQRVGSEFGIPVMTVTEVLAEPTIDIVLNSPFRAHTSTCPPGS</sequence>
<evidence type="ECO:0000313" key="3">
    <source>
        <dbReference type="Proteomes" id="UP000327039"/>
    </source>
</evidence>
<comment type="caution">
    <text evidence="2">The sequence shown here is derived from an EMBL/GenBank/DDBJ whole genome shotgun (WGS) entry which is preliminary data.</text>
</comment>
<gene>
    <name evidence="2" type="ORF">F6B42_01335</name>
</gene>
<dbReference type="Proteomes" id="UP000327039">
    <property type="component" value="Unassembled WGS sequence"/>
</dbReference>
<dbReference type="OrthoDB" id="9815825at2"/>
<dbReference type="InterPro" id="IPR036291">
    <property type="entry name" value="NAD(P)-bd_dom_sf"/>
</dbReference>
<dbReference type="GO" id="GO:0000166">
    <property type="term" value="F:nucleotide binding"/>
    <property type="evidence" value="ECO:0007669"/>
    <property type="project" value="InterPro"/>
</dbReference>
<keyword evidence="3" id="KW-1185">Reference proteome</keyword>
<name>A0A5J5IVL2_9MICO</name>
<dbReference type="Pfam" id="PF01408">
    <property type="entry name" value="GFO_IDH_MocA"/>
    <property type="match status" value="1"/>
</dbReference>
<dbReference type="InterPro" id="IPR000683">
    <property type="entry name" value="Gfo/Idh/MocA-like_OxRdtase_N"/>
</dbReference>
<proteinExistence type="predicted"/>
<protein>
    <recommendedName>
        <fullName evidence="1">Gfo/Idh/MocA-like oxidoreductase N-terminal domain-containing protein</fullName>
    </recommendedName>
</protein>
<dbReference type="Gene3D" id="3.40.50.720">
    <property type="entry name" value="NAD(P)-binding Rossmann-like Domain"/>
    <property type="match status" value="1"/>
</dbReference>
<reference evidence="3" key="1">
    <citation type="submission" date="2019-09" db="EMBL/GenBank/DDBJ databases">
        <title>Mumia zhuanghuii sp. nov. isolated from the intestinal contents of plateau pika (Ochotona curzoniae) in the Qinghai-Tibet plateau of China.</title>
        <authorList>
            <person name="Tian Z."/>
        </authorList>
    </citation>
    <scope>NUCLEOTIDE SEQUENCE [LARGE SCALE GENOMIC DNA]</scope>
    <source>
        <strain evidence="3">DSM 25564</strain>
    </source>
</reference>
<dbReference type="AlphaFoldDB" id="A0A5J5IVL2"/>
<dbReference type="SUPFAM" id="SSF51735">
    <property type="entry name" value="NAD(P)-binding Rossmann-fold domains"/>
    <property type="match status" value="1"/>
</dbReference>
<feature type="domain" description="Gfo/Idh/MocA-like oxidoreductase N-terminal" evidence="1">
    <location>
        <begin position="4"/>
        <end position="66"/>
    </location>
</feature>
<accession>A0A5J5IVL2</accession>